<dbReference type="SUPFAM" id="SSF51735">
    <property type="entry name" value="NAD(P)-binding Rossmann-fold domains"/>
    <property type="match status" value="2"/>
</dbReference>
<dbReference type="InterPro" id="IPR002328">
    <property type="entry name" value="ADH_Zn_CS"/>
</dbReference>
<dbReference type="PROSITE" id="PS00059">
    <property type="entry name" value="ADH_ZINC"/>
    <property type="match status" value="1"/>
</dbReference>
<dbReference type="Pfam" id="PF00107">
    <property type="entry name" value="ADH_zinc_N"/>
    <property type="match status" value="1"/>
</dbReference>
<dbReference type="Pfam" id="PF08240">
    <property type="entry name" value="ADH_N"/>
    <property type="match status" value="1"/>
</dbReference>
<comment type="caution">
    <text evidence="8">The sequence shown here is derived from an EMBL/GenBank/DDBJ whole genome shotgun (WGS) entry which is preliminary data.</text>
</comment>
<dbReference type="InterPro" id="IPR008030">
    <property type="entry name" value="NmrA-like"/>
</dbReference>
<evidence type="ECO:0000256" key="5">
    <source>
        <dbReference type="RuleBase" id="RU361277"/>
    </source>
</evidence>
<dbReference type="AlphaFoldDB" id="A0AAD3SDQ2"/>
<dbReference type="GO" id="GO:0008270">
    <property type="term" value="F:zinc ion binding"/>
    <property type="evidence" value="ECO:0007669"/>
    <property type="project" value="InterPro"/>
</dbReference>
<evidence type="ECO:0000259" key="7">
    <source>
        <dbReference type="SMART" id="SM00829"/>
    </source>
</evidence>
<feature type="region of interest" description="Disordered" evidence="6">
    <location>
        <begin position="414"/>
        <end position="472"/>
    </location>
</feature>
<dbReference type="Gene3D" id="3.90.25.10">
    <property type="entry name" value="UDP-galactose 4-epimerase, domain 1"/>
    <property type="match status" value="1"/>
</dbReference>
<dbReference type="InterPro" id="IPR011032">
    <property type="entry name" value="GroES-like_sf"/>
</dbReference>
<dbReference type="Gene3D" id="3.90.180.10">
    <property type="entry name" value="Medium-chain alcohol dehydrogenases, catalytic domain"/>
    <property type="match status" value="1"/>
</dbReference>
<keyword evidence="9" id="KW-1185">Reference proteome</keyword>
<feature type="domain" description="Enoyl reductase (ER)" evidence="7">
    <location>
        <begin position="20"/>
        <end position="348"/>
    </location>
</feature>
<dbReference type="SMART" id="SM00829">
    <property type="entry name" value="PKS_ER"/>
    <property type="match status" value="1"/>
</dbReference>
<dbReference type="PANTHER" id="PTHR42683">
    <property type="entry name" value="ALDEHYDE REDUCTASE"/>
    <property type="match status" value="1"/>
</dbReference>
<dbReference type="FunFam" id="3.40.50.720:FF:000022">
    <property type="entry name" value="Cinnamyl alcohol dehydrogenase"/>
    <property type="match status" value="1"/>
</dbReference>
<keyword evidence="4" id="KW-0560">Oxidoreductase</keyword>
<dbReference type="SUPFAM" id="SSF50129">
    <property type="entry name" value="GroES-like"/>
    <property type="match status" value="1"/>
</dbReference>
<evidence type="ECO:0000313" key="8">
    <source>
        <dbReference type="EMBL" id="GMH08845.1"/>
    </source>
</evidence>
<reference evidence="8" key="1">
    <citation type="submission" date="2023-05" db="EMBL/GenBank/DDBJ databases">
        <title>Nepenthes gracilis genome sequencing.</title>
        <authorList>
            <person name="Fukushima K."/>
        </authorList>
    </citation>
    <scope>NUCLEOTIDE SEQUENCE</scope>
    <source>
        <strain evidence="8">SING2019-196</strain>
    </source>
</reference>
<protein>
    <recommendedName>
        <fullName evidence="7">Enoyl reductase (ER) domain-containing protein</fullName>
    </recommendedName>
</protein>
<proteinExistence type="inferred from homology"/>
<dbReference type="EMBL" id="BSYO01000008">
    <property type="protein sequence ID" value="GMH08845.1"/>
    <property type="molecule type" value="Genomic_DNA"/>
</dbReference>
<dbReference type="Proteomes" id="UP001279734">
    <property type="component" value="Unassembled WGS sequence"/>
</dbReference>
<keyword evidence="2 5" id="KW-0479">Metal-binding</keyword>
<dbReference type="InterPro" id="IPR020843">
    <property type="entry name" value="ER"/>
</dbReference>
<gene>
    <name evidence="8" type="ORF">Nepgr_010685</name>
</gene>
<comment type="cofactor">
    <cofactor evidence="1 5">
        <name>Zn(2+)</name>
        <dbReference type="ChEBI" id="CHEBI:29105"/>
    </cofactor>
</comment>
<dbReference type="GO" id="GO:0016616">
    <property type="term" value="F:oxidoreductase activity, acting on the CH-OH group of donors, NAD or NADP as acceptor"/>
    <property type="evidence" value="ECO:0007669"/>
    <property type="project" value="InterPro"/>
</dbReference>
<evidence type="ECO:0000256" key="2">
    <source>
        <dbReference type="ARBA" id="ARBA00022723"/>
    </source>
</evidence>
<dbReference type="InterPro" id="IPR036291">
    <property type="entry name" value="NAD(P)-bd_dom_sf"/>
</dbReference>
<keyword evidence="3 5" id="KW-0862">Zinc</keyword>
<organism evidence="8 9">
    <name type="scientific">Nepenthes gracilis</name>
    <name type="common">Slender pitcher plant</name>
    <dbReference type="NCBI Taxonomy" id="150966"/>
    <lineage>
        <taxon>Eukaryota</taxon>
        <taxon>Viridiplantae</taxon>
        <taxon>Streptophyta</taxon>
        <taxon>Embryophyta</taxon>
        <taxon>Tracheophyta</taxon>
        <taxon>Spermatophyta</taxon>
        <taxon>Magnoliopsida</taxon>
        <taxon>eudicotyledons</taxon>
        <taxon>Gunneridae</taxon>
        <taxon>Pentapetalae</taxon>
        <taxon>Caryophyllales</taxon>
        <taxon>Nepenthaceae</taxon>
        <taxon>Nepenthes</taxon>
    </lineage>
</organism>
<dbReference type="InterPro" id="IPR013149">
    <property type="entry name" value="ADH-like_C"/>
</dbReference>
<evidence type="ECO:0000256" key="4">
    <source>
        <dbReference type="ARBA" id="ARBA00023002"/>
    </source>
</evidence>
<evidence type="ECO:0000256" key="1">
    <source>
        <dbReference type="ARBA" id="ARBA00001947"/>
    </source>
</evidence>
<dbReference type="Pfam" id="PF05368">
    <property type="entry name" value="NmrA"/>
    <property type="match status" value="1"/>
</dbReference>
<dbReference type="CDD" id="cd05283">
    <property type="entry name" value="CAD1"/>
    <property type="match status" value="1"/>
</dbReference>
<dbReference type="InterPro" id="IPR013154">
    <property type="entry name" value="ADH-like_N"/>
</dbReference>
<dbReference type="Gene3D" id="3.40.50.720">
    <property type="entry name" value="NAD(P)-binding Rossmann-like Domain"/>
    <property type="match status" value="2"/>
</dbReference>
<dbReference type="FunFam" id="3.90.180.10:FF:000126">
    <property type="entry name" value="Uncharacterized protein"/>
    <property type="match status" value="1"/>
</dbReference>
<comment type="similarity">
    <text evidence="5">Belongs to the zinc-containing alcohol dehydrogenase family.</text>
</comment>
<accession>A0AAD3SDQ2</accession>
<evidence type="ECO:0000256" key="6">
    <source>
        <dbReference type="SAM" id="MobiDB-lite"/>
    </source>
</evidence>
<feature type="compositionally biased region" description="Acidic residues" evidence="6">
    <location>
        <begin position="446"/>
        <end position="457"/>
    </location>
</feature>
<name>A0AAD3SDQ2_NEPGR</name>
<evidence type="ECO:0000256" key="3">
    <source>
        <dbReference type="ARBA" id="ARBA00022833"/>
    </source>
</evidence>
<dbReference type="InterPro" id="IPR047109">
    <property type="entry name" value="CAD-like"/>
</dbReference>
<evidence type="ECO:0000313" key="9">
    <source>
        <dbReference type="Proteomes" id="UP001279734"/>
    </source>
</evidence>
<sequence>MAAETGDGNCLGWAARDPSGFLSPFKFNRRAVGSDDVSIKITHCGVCNGDLLWSTNEFGDSIYPVVPGHEIAGIVQEVGANVDRFKIGDHVGVGFFVNSCRDCELCNNDLEFHCSKGAIITFNSVDVDGTITKGGFSTFMVVHHEYCFKIPDKYPLEFAAPLLCAGLTVYAPMKLHKMDQPGKRLGVIGLGGLGHMTVKFGKAFGLEVTVLSTTMSKKDEALTLLGADRFVLSSDEQQMNAIAKSLDFIIDTASTDHSLDPYLKLLKTTGVIVIVAAPGEMKFSPINIVLGMNTIAGSAVAGRKMTQEMLDYCAAHDIYPIIETIPMHYVNEAFKRLRARDVKYRFVIDIQTSLAEFGNDVDRAYAVEPAKTAFGIKAGIRRIVEAEGIPYTYVSSNFFAGYFLPGLSQPGSTTPPRDKVVILGDGNPKVGASSGGRNGGEKGNEDDGETQDEEEWSEFINVDAAPPTRQEN</sequence>